<feature type="region of interest" description="Disordered" evidence="1">
    <location>
        <begin position="1"/>
        <end position="51"/>
    </location>
</feature>
<feature type="compositionally biased region" description="Polar residues" evidence="1">
    <location>
        <begin position="41"/>
        <end position="51"/>
    </location>
</feature>
<evidence type="ECO:0000313" key="2">
    <source>
        <dbReference type="EMBL" id="MCI28884.1"/>
    </source>
</evidence>
<feature type="compositionally biased region" description="Basic and acidic residues" evidence="1">
    <location>
        <begin position="10"/>
        <end position="40"/>
    </location>
</feature>
<name>A0A392QYD8_9FABA</name>
<dbReference type="EMBL" id="LXQA010168680">
    <property type="protein sequence ID" value="MCI28884.1"/>
    <property type="molecule type" value="Genomic_DNA"/>
</dbReference>
<comment type="caution">
    <text evidence="2">The sequence shown here is derived from an EMBL/GenBank/DDBJ whole genome shotgun (WGS) entry which is preliminary data.</text>
</comment>
<dbReference type="AlphaFoldDB" id="A0A392QYD8"/>
<keyword evidence="3" id="KW-1185">Reference proteome</keyword>
<dbReference type="Proteomes" id="UP000265520">
    <property type="component" value="Unassembled WGS sequence"/>
</dbReference>
<keyword evidence="2" id="KW-0808">Transferase</keyword>
<organism evidence="2 3">
    <name type="scientific">Trifolium medium</name>
    <dbReference type="NCBI Taxonomy" id="97028"/>
    <lineage>
        <taxon>Eukaryota</taxon>
        <taxon>Viridiplantae</taxon>
        <taxon>Streptophyta</taxon>
        <taxon>Embryophyta</taxon>
        <taxon>Tracheophyta</taxon>
        <taxon>Spermatophyta</taxon>
        <taxon>Magnoliopsida</taxon>
        <taxon>eudicotyledons</taxon>
        <taxon>Gunneridae</taxon>
        <taxon>Pentapetalae</taxon>
        <taxon>rosids</taxon>
        <taxon>fabids</taxon>
        <taxon>Fabales</taxon>
        <taxon>Fabaceae</taxon>
        <taxon>Papilionoideae</taxon>
        <taxon>50 kb inversion clade</taxon>
        <taxon>NPAAA clade</taxon>
        <taxon>Hologalegina</taxon>
        <taxon>IRL clade</taxon>
        <taxon>Trifolieae</taxon>
        <taxon>Trifolium</taxon>
    </lineage>
</organism>
<evidence type="ECO:0000256" key="1">
    <source>
        <dbReference type="SAM" id="MobiDB-lite"/>
    </source>
</evidence>
<keyword evidence="2" id="KW-0418">Kinase</keyword>
<feature type="non-terminal residue" evidence="2">
    <location>
        <position position="1"/>
    </location>
</feature>
<reference evidence="2 3" key="1">
    <citation type="journal article" date="2018" name="Front. Plant Sci.">
        <title>Red Clover (Trifolium pratense) and Zigzag Clover (T. medium) - A Picture of Genomic Similarities and Differences.</title>
        <authorList>
            <person name="Dluhosova J."/>
            <person name="Istvanek J."/>
            <person name="Nedelnik J."/>
            <person name="Repkova J."/>
        </authorList>
    </citation>
    <scope>NUCLEOTIDE SEQUENCE [LARGE SCALE GENOMIC DNA]</scope>
    <source>
        <strain evidence="3">cv. 10/8</strain>
        <tissue evidence="2">Leaf</tissue>
    </source>
</reference>
<sequence>DRKTGGESSRSLHDFQQEHEDSNLDKRTDEGISVETEHGSARNNYQSTRGR</sequence>
<dbReference type="GO" id="GO:0016301">
    <property type="term" value="F:kinase activity"/>
    <property type="evidence" value="ECO:0007669"/>
    <property type="project" value="UniProtKB-KW"/>
</dbReference>
<evidence type="ECO:0000313" key="3">
    <source>
        <dbReference type="Proteomes" id="UP000265520"/>
    </source>
</evidence>
<protein>
    <submittedName>
        <fullName evidence="2">Putative serine/threonine-protein kinase</fullName>
    </submittedName>
</protein>
<proteinExistence type="predicted"/>
<accession>A0A392QYD8</accession>